<dbReference type="EMBL" id="JACASF010000020">
    <property type="protein sequence ID" value="KAF6412646.1"/>
    <property type="molecule type" value="Genomic_DNA"/>
</dbReference>
<dbReference type="InterPro" id="IPR013969">
    <property type="entry name" value="Oligosacch_biosynth_Alg14"/>
</dbReference>
<evidence type="ECO:0000256" key="2">
    <source>
        <dbReference type="ARBA" id="ARBA00009731"/>
    </source>
</evidence>
<organism evidence="11 12">
    <name type="scientific">Molossus molossus</name>
    <name type="common">Pallas' mastiff bat</name>
    <name type="synonym">Vespertilio molossus</name>
    <dbReference type="NCBI Taxonomy" id="27622"/>
    <lineage>
        <taxon>Eukaryota</taxon>
        <taxon>Metazoa</taxon>
        <taxon>Chordata</taxon>
        <taxon>Craniata</taxon>
        <taxon>Vertebrata</taxon>
        <taxon>Euteleostomi</taxon>
        <taxon>Mammalia</taxon>
        <taxon>Eutheria</taxon>
        <taxon>Laurasiatheria</taxon>
        <taxon>Chiroptera</taxon>
        <taxon>Yangochiroptera</taxon>
        <taxon>Molossidae</taxon>
        <taxon>Molossus</taxon>
    </lineage>
</organism>
<dbReference type="OrthoDB" id="17098at2759"/>
<dbReference type="Gene3D" id="3.40.50.2000">
    <property type="entry name" value="Glycogen Phosphorylase B"/>
    <property type="match status" value="1"/>
</dbReference>
<keyword evidence="11" id="KW-0808">Transferase</keyword>
<dbReference type="InParanoid" id="A0A7J8CP85"/>
<dbReference type="PANTHER" id="PTHR12154:SF4">
    <property type="entry name" value="UDP-N-ACETYLGLUCOSAMINE TRANSFERASE SUBUNIT ALG14 HOMOLOG"/>
    <property type="match status" value="1"/>
</dbReference>
<proteinExistence type="inferred from homology"/>
<keyword evidence="11" id="KW-0328">Glycosyltransferase</keyword>
<comment type="caution">
    <text evidence="11">The sequence shown here is derived from an EMBL/GenBank/DDBJ whole genome shotgun (WGS) entry which is preliminary data.</text>
</comment>
<keyword evidence="5" id="KW-0256">Endoplasmic reticulum</keyword>
<keyword evidence="6" id="KW-1133">Transmembrane helix</keyword>
<evidence type="ECO:0000313" key="12">
    <source>
        <dbReference type="Proteomes" id="UP000550707"/>
    </source>
</evidence>
<accession>A0A7J8CP85</accession>
<reference evidence="11 12" key="1">
    <citation type="journal article" date="2020" name="Nature">
        <title>Six reference-quality genomes reveal evolution of bat adaptations.</title>
        <authorList>
            <person name="Jebb D."/>
            <person name="Huang Z."/>
            <person name="Pippel M."/>
            <person name="Hughes G.M."/>
            <person name="Lavrichenko K."/>
            <person name="Devanna P."/>
            <person name="Winkler S."/>
            <person name="Jermiin L.S."/>
            <person name="Skirmuntt E.C."/>
            <person name="Katzourakis A."/>
            <person name="Burkitt-Gray L."/>
            <person name="Ray D.A."/>
            <person name="Sullivan K.A.M."/>
            <person name="Roscito J.G."/>
            <person name="Kirilenko B.M."/>
            <person name="Davalos L.M."/>
            <person name="Corthals A.P."/>
            <person name="Power M.L."/>
            <person name="Jones G."/>
            <person name="Ransome R.D."/>
            <person name="Dechmann D.K.N."/>
            <person name="Locatelli A.G."/>
            <person name="Puechmaille S.J."/>
            <person name="Fedrigo O."/>
            <person name="Jarvis E.D."/>
            <person name="Hiller M."/>
            <person name="Vernes S.C."/>
            <person name="Myers E.W."/>
            <person name="Teeling E.C."/>
        </authorList>
    </citation>
    <scope>NUCLEOTIDE SEQUENCE [LARGE SCALE GENOMIC DNA]</scope>
    <source>
        <strain evidence="11">MMolMol1</strain>
        <tissue evidence="11">Muscle</tissue>
    </source>
</reference>
<comment type="subunit">
    <text evidence="8">Forms with ALG13 the active heterodimeric UDP-N-acetylglucosamine transferase complex.</text>
</comment>
<evidence type="ECO:0000256" key="8">
    <source>
        <dbReference type="ARBA" id="ARBA00063014"/>
    </source>
</evidence>
<protein>
    <recommendedName>
        <fullName evidence="3">UDP-N-acetylglucosamine transferase subunit ALG14</fullName>
    </recommendedName>
    <alternativeName>
        <fullName evidence="10">Asparagine-linked glycosylation 14 homolog</fullName>
    </alternativeName>
    <alternativeName>
        <fullName evidence="9">UDP-N-acetylglucosamine transferase subunit alg14</fullName>
    </alternativeName>
</protein>
<name>A0A7J8CP85_MOLMO</name>
<evidence type="ECO:0000256" key="10">
    <source>
        <dbReference type="ARBA" id="ARBA00075041"/>
    </source>
</evidence>
<evidence type="ECO:0000256" key="9">
    <source>
        <dbReference type="ARBA" id="ARBA00067533"/>
    </source>
</evidence>
<evidence type="ECO:0000256" key="4">
    <source>
        <dbReference type="ARBA" id="ARBA00022692"/>
    </source>
</evidence>
<evidence type="ECO:0000256" key="5">
    <source>
        <dbReference type="ARBA" id="ARBA00022824"/>
    </source>
</evidence>
<dbReference type="FunFam" id="3.40.50.2000:FF:000098">
    <property type="entry name" value="UDP-N-acetylglucosamine transferase subunit ALG14 homolog"/>
    <property type="match status" value="1"/>
</dbReference>
<evidence type="ECO:0000256" key="3">
    <source>
        <dbReference type="ARBA" id="ARBA00017467"/>
    </source>
</evidence>
<sequence>MGCVLSLAAAVGAVAVVLALRLWLVLHSRVVVPRESVSLMAVAGSGGHTTELLRLLEHLSSAYSPRHYVIADTDDISARKIHAFELNRADRDPSNMAPGHHIHRIPRSREVQQSWLSTVLSTLHAAWLALPLTYRVKPDLVLCNGPGTCVPVCASALLLGVLGIKRVTIVYVESICRVEHLSLSGKILQHFCDHFVVQWPPLKKKYPKSVYLGRLV</sequence>
<dbReference type="FunCoup" id="A0A7J8CP85">
    <property type="interactions" value="2027"/>
</dbReference>
<dbReference type="GO" id="GO:0006488">
    <property type="term" value="P:dolichol-linked oligosaccharide biosynthetic process"/>
    <property type="evidence" value="ECO:0007669"/>
    <property type="project" value="InterPro"/>
</dbReference>
<dbReference type="SUPFAM" id="SSF53756">
    <property type="entry name" value="UDP-Glycosyltransferase/glycogen phosphorylase"/>
    <property type="match status" value="1"/>
</dbReference>
<dbReference type="PANTHER" id="PTHR12154">
    <property type="entry name" value="GLYCOSYL TRANSFERASE-RELATED"/>
    <property type="match status" value="1"/>
</dbReference>
<evidence type="ECO:0000256" key="6">
    <source>
        <dbReference type="ARBA" id="ARBA00022989"/>
    </source>
</evidence>
<dbReference type="AlphaFoldDB" id="A0A7J8CP85"/>
<dbReference type="Pfam" id="PF08660">
    <property type="entry name" value="Alg14"/>
    <property type="match status" value="1"/>
</dbReference>
<evidence type="ECO:0000256" key="1">
    <source>
        <dbReference type="ARBA" id="ARBA00004389"/>
    </source>
</evidence>
<dbReference type="GO" id="GO:0004577">
    <property type="term" value="F:N-acetylglucosaminyldiphosphodolichol N-acetylglucosaminyltransferase activity"/>
    <property type="evidence" value="ECO:0007669"/>
    <property type="project" value="TreeGrafter"/>
</dbReference>
<gene>
    <name evidence="11" type="ORF">HJG59_000599</name>
</gene>
<dbReference type="GO" id="GO:0043541">
    <property type="term" value="C:UDP-N-acetylglucosamine transferase complex"/>
    <property type="evidence" value="ECO:0007669"/>
    <property type="project" value="TreeGrafter"/>
</dbReference>
<comment type="similarity">
    <text evidence="2">Belongs to the ALG14 family.</text>
</comment>
<keyword evidence="4" id="KW-0812">Transmembrane</keyword>
<comment type="subcellular location">
    <subcellularLocation>
        <location evidence="1">Endoplasmic reticulum membrane</location>
        <topology evidence="1">Single-pass membrane protein</topology>
    </subcellularLocation>
</comment>
<keyword evidence="12" id="KW-1185">Reference proteome</keyword>
<keyword evidence="7" id="KW-0472">Membrane</keyword>
<dbReference type="Proteomes" id="UP000550707">
    <property type="component" value="Unassembled WGS sequence"/>
</dbReference>
<evidence type="ECO:0000313" key="11">
    <source>
        <dbReference type="EMBL" id="KAF6412646.1"/>
    </source>
</evidence>
<evidence type="ECO:0000256" key="7">
    <source>
        <dbReference type="ARBA" id="ARBA00023136"/>
    </source>
</evidence>